<gene>
    <name evidence="2" type="ORF">AWRI4233_LOCUS116</name>
</gene>
<feature type="compositionally biased region" description="Polar residues" evidence="1">
    <location>
        <begin position="161"/>
        <end position="174"/>
    </location>
</feature>
<reference evidence="2" key="1">
    <citation type="submission" date="2020-06" db="EMBL/GenBank/DDBJ databases">
        <authorList>
            <person name="Onetto C."/>
        </authorList>
    </citation>
    <scope>NUCLEOTIDE SEQUENCE</scope>
</reference>
<feature type="compositionally biased region" description="Polar residues" evidence="1">
    <location>
        <begin position="84"/>
        <end position="99"/>
    </location>
</feature>
<dbReference type="AlphaFoldDB" id="A0A9N8P834"/>
<sequence>MCNRNLSPDFWNVKAATFVDLAALDDGMAFKKTRTNNQRNTTRSRFQSRFQSTTGIVTLKAQNLRELRPRNENHTCADIEVPHINSSVPTAHSVGSNSAEESDMESVDISSEDESDDGWSVISDDSDFVVVDSAETIHRSSKTKSKRRPSLPRRVSKVQAKLSTASVHQENMMASENDREELKLEPAVDDNSQDIVDDTQRLAAPKPSGNTIDVLIERLTKQARALSLE</sequence>
<accession>A0A9N8P834</accession>
<feature type="compositionally biased region" description="Basic residues" evidence="1">
    <location>
        <begin position="139"/>
        <end position="156"/>
    </location>
</feature>
<feature type="region of interest" description="Disordered" evidence="1">
    <location>
        <begin position="136"/>
        <end position="195"/>
    </location>
</feature>
<comment type="caution">
    <text evidence="2">The sequence shown here is derived from an EMBL/GenBank/DDBJ whole genome shotgun (WGS) entry which is preliminary data.</text>
</comment>
<feature type="compositionally biased region" description="Acidic residues" evidence="1">
    <location>
        <begin position="100"/>
        <end position="117"/>
    </location>
</feature>
<protein>
    <submittedName>
        <fullName evidence="2">Uncharacterized protein</fullName>
    </submittedName>
</protein>
<dbReference type="Proteomes" id="UP000714618">
    <property type="component" value="Unassembled WGS sequence"/>
</dbReference>
<evidence type="ECO:0000313" key="3">
    <source>
        <dbReference type="Proteomes" id="UP000714618"/>
    </source>
</evidence>
<keyword evidence="3" id="KW-1185">Reference proteome</keyword>
<evidence type="ECO:0000256" key="1">
    <source>
        <dbReference type="SAM" id="MobiDB-lite"/>
    </source>
</evidence>
<feature type="region of interest" description="Disordered" evidence="1">
    <location>
        <begin position="81"/>
        <end position="122"/>
    </location>
</feature>
<evidence type="ECO:0000313" key="2">
    <source>
        <dbReference type="EMBL" id="CAD0085263.1"/>
    </source>
</evidence>
<feature type="compositionally biased region" description="Basic and acidic residues" evidence="1">
    <location>
        <begin position="176"/>
        <end position="186"/>
    </location>
</feature>
<organism evidence="2 3">
    <name type="scientific">Aureobasidium mustum</name>
    <dbReference type="NCBI Taxonomy" id="2773714"/>
    <lineage>
        <taxon>Eukaryota</taxon>
        <taxon>Fungi</taxon>
        <taxon>Dikarya</taxon>
        <taxon>Ascomycota</taxon>
        <taxon>Pezizomycotina</taxon>
        <taxon>Dothideomycetes</taxon>
        <taxon>Dothideomycetidae</taxon>
        <taxon>Dothideales</taxon>
        <taxon>Saccotheciaceae</taxon>
        <taxon>Aureobasidium</taxon>
    </lineage>
</organism>
<name>A0A9N8P834_9PEZI</name>
<dbReference type="OrthoDB" id="3901936at2759"/>
<proteinExistence type="predicted"/>
<dbReference type="EMBL" id="CAIJEO010000002">
    <property type="protein sequence ID" value="CAD0085263.1"/>
    <property type="molecule type" value="Genomic_DNA"/>
</dbReference>